<dbReference type="InterPro" id="IPR045800">
    <property type="entry name" value="HMBD"/>
</dbReference>
<name>A0ABT2YW85_9GAMM</name>
<evidence type="ECO:0000256" key="2">
    <source>
        <dbReference type="ARBA" id="ARBA00022448"/>
    </source>
</evidence>
<dbReference type="Pfam" id="PF19335">
    <property type="entry name" value="HMBD"/>
    <property type="match status" value="1"/>
</dbReference>
<feature type="domain" description="CusB-like barrel-sandwich hybrid" evidence="5">
    <location>
        <begin position="131"/>
        <end position="248"/>
    </location>
</feature>
<keyword evidence="2" id="KW-0813">Transport</keyword>
<evidence type="ECO:0000259" key="3">
    <source>
        <dbReference type="Pfam" id="PF19335"/>
    </source>
</evidence>
<dbReference type="Gene3D" id="2.40.30.170">
    <property type="match status" value="1"/>
</dbReference>
<accession>A0ABT2YW85</accession>
<dbReference type="NCBIfam" id="TIGR01730">
    <property type="entry name" value="RND_mfp"/>
    <property type="match status" value="1"/>
</dbReference>
<dbReference type="RefSeq" id="WP_263531502.1">
    <property type="nucleotide sequence ID" value="NZ_JAOVZB010000010.1"/>
</dbReference>
<feature type="domain" description="Heavy metal binding" evidence="3">
    <location>
        <begin position="52"/>
        <end position="77"/>
    </location>
</feature>
<dbReference type="Gene3D" id="2.40.420.20">
    <property type="match status" value="1"/>
</dbReference>
<comment type="similarity">
    <text evidence="1">Belongs to the membrane fusion protein (MFP) (TC 8.A.1) family.</text>
</comment>
<dbReference type="SUPFAM" id="SSF111369">
    <property type="entry name" value="HlyD-like secretion proteins"/>
    <property type="match status" value="1"/>
</dbReference>
<dbReference type="EMBL" id="JAOVZB010000010">
    <property type="protein sequence ID" value="MCV2404123.1"/>
    <property type="molecule type" value="Genomic_DNA"/>
</dbReference>
<feature type="domain" description="CusB-like three alpha-helical bundle" evidence="4">
    <location>
        <begin position="168"/>
        <end position="214"/>
    </location>
</feature>
<dbReference type="InterPro" id="IPR058792">
    <property type="entry name" value="Beta-barrel_RND_2"/>
</dbReference>
<gene>
    <name evidence="7" type="ORF">OFY17_14755</name>
</gene>
<dbReference type="InterPro" id="IPR042230">
    <property type="entry name" value="CusF_sf"/>
</dbReference>
<sequence>MKIISFVGVFILGGVLSVAGYHFLPSIMQGKAMSHPMDMGDDSASVEEQPLYWVAPMDPNYRRDKPGKSPMGMDLIPFYAAESSAKNSPGTVSISPEVVNNLGVRTSEVFRGVLKPDISTVGYLTYNNDKVTHIHPRVEGWIEKSFVKSNGDYVEKGQALFDLYSPTLVNTQEEFLFALGRKDQRMMKATEERLKALHVPNEFIRTLKSKRRVSQTIRFYAPQSGVVDNLGIQDGVYIKPGTTLMSIADLNEVWLEAEVFERQAHLVEVGQPAEASMDFLPGQVFDSHVDFIYPTLDANSRTLRVRIRLDNAEQLLKPDMFAHVRIQAVSSQPKLLIEKTALIRGGEQNRVVLALGEGRFKSVAVQTGALGSDYVEVLQGLELGDEVVTSAQFLLDSESSKSSDFKRMNILPDQGMQEAMAHVGHVHDTPEPEEQVPDVVWVAAKINHIDADKRILNVNHAEIADWGWPKMTMDFVLADWLEPSELPTGKNVQLEITRESGAEFVVSDYSTTSAEQE</sequence>
<evidence type="ECO:0000256" key="1">
    <source>
        <dbReference type="ARBA" id="ARBA00009477"/>
    </source>
</evidence>
<dbReference type="Pfam" id="PF25869">
    <property type="entry name" value="3HB_CusB"/>
    <property type="match status" value="1"/>
</dbReference>
<keyword evidence="8" id="KW-1185">Reference proteome</keyword>
<dbReference type="Gene3D" id="2.40.50.100">
    <property type="match status" value="1"/>
</dbReference>
<dbReference type="PANTHER" id="PTHR30097:SF15">
    <property type="entry name" value="CATION EFFLUX SYSTEM PROTEIN CUSB"/>
    <property type="match status" value="1"/>
</dbReference>
<dbReference type="Pfam" id="PF25954">
    <property type="entry name" value="Beta-barrel_RND_2"/>
    <property type="match status" value="1"/>
</dbReference>
<dbReference type="InterPro" id="IPR006143">
    <property type="entry name" value="RND_pump_MFP"/>
</dbReference>
<organism evidence="7 8">
    <name type="scientific">Marinomonas sargassi</name>
    <dbReference type="NCBI Taxonomy" id="2984494"/>
    <lineage>
        <taxon>Bacteria</taxon>
        <taxon>Pseudomonadati</taxon>
        <taxon>Pseudomonadota</taxon>
        <taxon>Gammaproteobacteria</taxon>
        <taxon>Oceanospirillales</taxon>
        <taxon>Oceanospirillaceae</taxon>
        <taxon>Marinomonas</taxon>
    </lineage>
</organism>
<dbReference type="Gene3D" id="2.40.50.320">
    <property type="entry name" value="Copper binding periplasmic protein CusF"/>
    <property type="match status" value="1"/>
</dbReference>
<evidence type="ECO:0000259" key="5">
    <source>
        <dbReference type="Pfam" id="PF25919"/>
    </source>
</evidence>
<dbReference type="Pfam" id="PF11604">
    <property type="entry name" value="CusF_Ec"/>
    <property type="match status" value="1"/>
</dbReference>
<feature type="domain" description="CusB-like beta-barrel" evidence="6">
    <location>
        <begin position="252"/>
        <end position="328"/>
    </location>
</feature>
<dbReference type="InterPro" id="IPR051909">
    <property type="entry name" value="MFP_Cation_Efflux"/>
</dbReference>
<dbReference type="InterPro" id="IPR058790">
    <property type="entry name" value="BSH_CusB"/>
</dbReference>
<evidence type="ECO:0000259" key="6">
    <source>
        <dbReference type="Pfam" id="PF25954"/>
    </source>
</evidence>
<dbReference type="PANTHER" id="PTHR30097">
    <property type="entry name" value="CATION EFFLUX SYSTEM PROTEIN CUSB"/>
    <property type="match status" value="1"/>
</dbReference>
<evidence type="ECO:0000313" key="8">
    <source>
        <dbReference type="Proteomes" id="UP001209713"/>
    </source>
</evidence>
<dbReference type="Proteomes" id="UP001209713">
    <property type="component" value="Unassembled WGS sequence"/>
</dbReference>
<comment type="caution">
    <text evidence="7">The sequence shown here is derived from an EMBL/GenBank/DDBJ whole genome shotgun (WGS) entry which is preliminary data.</text>
</comment>
<reference evidence="7 8" key="1">
    <citation type="submission" date="2022-10" db="EMBL/GenBank/DDBJ databases">
        <title>Marinomonas transparenta sp. nov. and Marinomonas sargassi sp. nov., isolated from marine alga (Sargassum natans (L.) Gaillon).</title>
        <authorList>
            <person name="Wang Y."/>
        </authorList>
    </citation>
    <scope>NUCLEOTIDE SEQUENCE [LARGE SCALE GENOMIC DNA]</scope>
    <source>
        <strain evidence="7 8">C2222</strain>
    </source>
</reference>
<proteinExistence type="inferred from homology"/>
<evidence type="ECO:0000313" key="7">
    <source>
        <dbReference type="EMBL" id="MCV2404123.1"/>
    </source>
</evidence>
<dbReference type="InterPro" id="IPR058791">
    <property type="entry name" value="3HB_CusB"/>
</dbReference>
<dbReference type="Pfam" id="PF25919">
    <property type="entry name" value="BSH_CusB"/>
    <property type="match status" value="1"/>
</dbReference>
<dbReference type="Gene3D" id="6.10.140.730">
    <property type="match status" value="1"/>
</dbReference>
<evidence type="ECO:0000259" key="4">
    <source>
        <dbReference type="Pfam" id="PF25869"/>
    </source>
</evidence>
<protein>
    <submittedName>
        <fullName evidence="7">Efflux RND transporter periplasmic adaptor subunit</fullName>
    </submittedName>
</protein>
<dbReference type="InterPro" id="IPR021647">
    <property type="entry name" value="CusF_Ec"/>
</dbReference>